<comment type="caution">
    <text evidence="3">The sequence shown here is derived from an EMBL/GenBank/DDBJ whole genome shotgun (WGS) entry which is preliminary data.</text>
</comment>
<dbReference type="AlphaFoldDB" id="A0A1T1HDR1"/>
<evidence type="ECO:0000259" key="2">
    <source>
        <dbReference type="PROSITE" id="PS50110"/>
    </source>
</evidence>
<dbReference type="STRING" id="966.BTA35_0200080"/>
<dbReference type="InterPro" id="IPR001789">
    <property type="entry name" value="Sig_transdc_resp-reg_receiver"/>
</dbReference>
<feature type="modified residue" description="4-aspartylphosphate" evidence="1">
    <location>
        <position position="60"/>
    </location>
</feature>
<dbReference type="Pfam" id="PF00072">
    <property type="entry name" value="Response_reg"/>
    <property type="match status" value="1"/>
</dbReference>
<dbReference type="EMBL" id="MTSD02000001">
    <property type="protein sequence ID" value="OOV87998.1"/>
    <property type="molecule type" value="Genomic_DNA"/>
</dbReference>
<sequence length="364" mass="41071">MIPWKILIVDDEEGIHGITRMIFRDYEFEQRPIELISAMSSLEAKTQLAQHPDIALILLDVVMETESAGLQLVKHIRETLNKPDVRIILRTGHPGYAPEAQVIIDYDINDYLSKAELSASRLLTSVIVALRSYRDIKFAREQIPSTNDGIRVHDVASPQPEANPSSEALPEIAGTLLQHVAPALKQSKRLSKLELNPVANELARDLYAHQQRLHYALSLCLNDERPGTELQAASIAETINATLLNYLPQSRQDGWVLDYHLAPELPEVVTWDTARFQLMLTAAIELALLQAQGHDLKIRIQKGEKAQELLLKVEQSEGQPVFNHSHWAEQLRRSLQQICQQLQGRFTEIDEDGQLCCRIAVQGM</sequence>
<dbReference type="PROSITE" id="PS50110">
    <property type="entry name" value="RESPONSE_REGULATORY"/>
    <property type="match status" value="1"/>
</dbReference>
<organism evidence="3 4">
    <name type="scientific">Oceanospirillum linum</name>
    <dbReference type="NCBI Taxonomy" id="966"/>
    <lineage>
        <taxon>Bacteria</taxon>
        <taxon>Pseudomonadati</taxon>
        <taxon>Pseudomonadota</taxon>
        <taxon>Gammaproteobacteria</taxon>
        <taxon>Oceanospirillales</taxon>
        <taxon>Oceanospirillaceae</taxon>
        <taxon>Oceanospirillum</taxon>
    </lineage>
</organism>
<dbReference type="InterPro" id="IPR011006">
    <property type="entry name" value="CheY-like_superfamily"/>
</dbReference>
<dbReference type="Gene3D" id="3.40.50.2300">
    <property type="match status" value="1"/>
</dbReference>
<keyword evidence="4" id="KW-1185">Reference proteome</keyword>
<evidence type="ECO:0000256" key="1">
    <source>
        <dbReference type="PROSITE-ProRule" id="PRU00169"/>
    </source>
</evidence>
<evidence type="ECO:0000313" key="3">
    <source>
        <dbReference type="EMBL" id="OOV87998.1"/>
    </source>
</evidence>
<dbReference type="SMART" id="SM00448">
    <property type="entry name" value="REC"/>
    <property type="match status" value="1"/>
</dbReference>
<name>A0A1T1HDR1_OCELI</name>
<reference evidence="3" key="1">
    <citation type="submission" date="2017-02" db="EMBL/GenBank/DDBJ databases">
        <title>Draft Genome Sequence of the Salt Water Bacterium Oceanospirillum linum ATCC 11336.</title>
        <authorList>
            <person name="Trachtenberg A.M."/>
            <person name="Carney J.G."/>
            <person name="Linnane J.D."/>
            <person name="Rheaume B.A."/>
            <person name="Pitts N.L."/>
            <person name="Mykles D.L."/>
            <person name="Maclea K.S."/>
        </authorList>
    </citation>
    <scope>NUCLEOTIDE SEQUENCE [LARGE SCALE GENOMIC DNA]</scope>
    <source>
        <strain evidence="3">ATCC 11336</strain>
    </source>
</reference>
<dbReference type="Proteomes" id="UP000190064">
    <property type="component" value="Unassembled WGS sequence"/>
</dbReference>
<accession>A0A1T1HDR1</accession>
<gene>
    <name evidence="3" type="ORF">BTA35_0200080</name>
</gene>
<feature type="domain" description="Response regulatory" evidence="2">
    <location>
        <begin position="5"/>
        <end position="129"/>
    </location>
</feature>
<dbReference type="GO" id="GO:0000160">
    <property type="term" value="P:phosphorelay signal transduction system"/>
    <property type="evidence" value="ECO:0007669"/>
    <property type="project" value="InterPro"/>
</dbReference>
<keyword evidence="1" id="KW-0597">Phosphoprotein</keyword>
<dbReference type="SUPFAM" id="SSF52172">
    <property type="entry name" value="CheY-like"/>
    <property type="match status" value="1"/>
</dbReference>
<dbReference type="RefSeq" id="WP_077242408.1">
    <property type="nucleotide sequence ID" value="NZ_FXTS01000001.1"/>
</dbReference>
<evidence type="ECO:0000313" key="4">
    <source>
        <dbReference type="Proteomes" id="UP000190064"/>
    </source>
</evidence>
<protein>
    <recommendedName>
        <fullName evidence="2">Response regulatory domain-containing protein</fullName>
    </recommendedName>
</protein>
<proteinExistence type="predicted"/>